<dbReference type="InterPro" id="IPR025048">
    <property type="entry name" value="DUF3987"/>
</dbReference>
<name>A0ABY3SVI5_9GAMM</name>
<gene>
    <name evidence="2" type="ORF">L2Y54_16380</name>
</gene>
<proteinExistence type="predicted"/>
<evidence type="ECO:0000313" key="2">
    <source>
        <dbReference type="EMBL" id="UJS23507.1"/>
    </source>
</evidence>
<sequence length="480" mass="52880">MTTSKNQPKSNGLGATVIEYPASTNRQQSAQEPKTAPVHKLDLLQHIPDCMFKRYVLDVAKMTKIPVNTSFLVGLGIVSTVTARCYVVMYEDRGYQPLGLYILAEHDSGTGKSWMLKTYQTPVFSSVKALVSDWQSRKQAAKAANEEFNEPFPDFSYDTDATPEGLDQTLEATRGYFALASAEKGLANSISGASYSTGKTNNDLWLKGHGAEHHSSKRSKRGAYNGDVIGAVVNIAQPGLVQTVLTQSDHSGAAERCLMISEESLLGKRKHGREHRHFPNEGDQGAYDRIMRGLTVLATQNQPIDQLSGYRLSRDDWDKVFALKDEVEPHTISGGKYSSQTLKSIVGKVDIQVMKISANLAILDECPPGLIPSQWVDAAIGIVRDMLEYTYRLLIELDVIGTNALEDSVIAYLSEKRTATRRQFDQAKRKSKPWSELPKASTGQAMRDTIDGLIDKGIVGEFEEFDAANGKKITTLKLIA</sequence>
<evidence type="ECO:0000256" key="1">
    <source>
        <dbReference type="SAM" id="MobiDB-lite"/>
    </source>
</evidence>
<dbReference type="Proteomes" id="UP001054801">
    <property type="component" value="Chromosome"/>
</dbReference>
<protein>
    <submittedName>
        <fullName evidence="2">DUF3987 domain-containing protein</fullName>
    </submittedName>
</protein>
<reference evidence="2" key="1">
    <citation type="journal article" date="2022" name="Microorganisms">
        <title>Two New Species of Filamentous Sulfur Bacteria of the Genus Thiothrix, Thiothrix winogradskyi sp. nov. and 'Candidatus Thiothrix sulfatifontis' sp. nov.</title>
        <authorList>
            <person name="Ravin N.V."/>
            <person name="Rossetti S."/>
            <person name="Beletsky A.V."/>
            <person name="Kadnikov V.V."/>
            <person name="Rudenko T.S."/>
            <person name="Smolyakov D.D."/>
            <person name="Moskvitina M.I."/>
            <person name="Gureeva M.V."/>
            <person name="Mardanov A.V."/>
            <person name="Grabovich M.Y."/>
        </authorList>
    </citation>
    <scope>NUCLEOTIDE SEQUENCE</scope>
    <source>
        <strain evidence="2">CT3</strain>
    </source>
</reference>
<feature type="region of interest" description="Disordered" evidence="1">
    <location>
        <begin position="423"/>
        <end position="443"/>
    </location>
</feature>
<evidence type="ECO:0000313" key="3">
    <source>
        <dbReference type="Proteomes" id="UP001054801"/>
    </source>
</evidence>
<accession>A0ABY3SVI5</accession>
<dbReference type="RefSeq" id="WP_236497683.1">
    <property type="nucleotide sequence ID" value="NZ_CP091244.1"/>
</dbReference>
<keyword evidence="3" id="KW-1185">Reference proteome</keyword>
<dbReference type="Pfam" id="PF13148">
    <property type="entry name" value="DUF3987"/>
    <property type="match status" value="1"/>
</dbReference>
<dbReference type="EMBL" id="CP091244">
    <property type="protein sequence ID" value="UJS23507.1"/>
    <property type="molecule type" value="Genomic_DNA"/>
</dbReference>
<organism evidence="2 3">
    <name type="scientific">Thiothrix winogradskyi</name>
    <dbReference type="NCBI Taxonomy" id="96472"/>
    <lineage>
        <taxon>Bacteria</taxon>
        <taxon>Pseudomonadati</taxon>
        <taxon>Pseudomonadota</taxon>
        <taxon>Gammaproteobacteria</taxon>
        <taxon>Thiotrichales</taxon>
        <taxon>Thiotrichaceae</taxon>
        <taxon>Thiothrix</taxon>
    </lineage>
</organism>